<organism evidence="1 2">
    <name type="scientific">Leptospira weilii str. 2006001853</name>
    <dbReference type="NCBI Taxonomy" id="1001589"/>
    <lineage>
        <taxon>Bacteria</taxon>
        <taxon>Pseudomonadati</taxon>
        <taxon>Spirochaetota</taxon>
        <taxon>Spirochaetia</taxon>
        <taxon>Leptospirales</taxon>
        <taxon>Leptospiraceae</taxon>
        <taxon>Leptospira</taxon>
    </lineage>
</organism>
<gene>
    <name evidence="1" type="ORF">LEP1GSC036_4161</name>
</gene>
<evidence type="ECO:0000313" key="2">
    <source>
        <dbReference type="Proteomes" id="UP000001338"/>
    </source>
</evidence>
<dbReference type="EMBL" id="AFLV02000058">
    <property type="protein sequence ID" value="EKR63472.1"/>
    <property type="molecule type" value="Genomic_DNA"/>
</dbReference>
<reference evidence="1 2" key="1">
    <citation type="submission" date="2012-10" db="EMBL/GenBank/DDBJ databases">
        <authorList>
            <person name="Harkins D.M."/>
            <person name="Durkin A.S."/>
            <person name="Brinkac L.M."/>
            <person name="Haft D.H."/>
            <person name="Selengut J.D."/>
            <person name="Sanka R."/>
            <person name="DePew J."/>
            <person name="Purushe J."/>
            <person name="Whelen A.C."/>
            <person name="Vinetz J.M."/>
            <person name="Sutton G.G."/>
            <person name="Nierman W.C."/>
            <person name="Fouts D.E."/>
        </authorList>
    </citation>
    <scope>NUCLEOTIDE SEQUENCE [LARGE SCALE GENOMIC DNA]</scope>
    <source>
        <strain evidence="1 2">2006001853</strain>
    </source>
</reference>
<dbReference type="AlphaFoldDB" id="A0A828YXE5"/>
<name>A0A828YXE5_9LEPT</name>
<evidence type="ECO:0000313" key="1">
    <source>
        <dbReference type="EMBL" id="EKR63472.1"/>
    </source>
</evidence>
<sequence length="52" mass="6018">MSSIRRFKLGNHDTGYGYELSLNFVGSATTTIELESEPVPKRRNNSRDLRRF</sequence>
<dbReference type="GeneID" id="61114615"/>
<protein>
    <submittedName>
        <fullName evidence="1">Uncharacterized protein</fullName>
    </submittedName>
</protein>
<proteinExistence type="predicted"/>
<dbReference type="Proteomes" id="UP000001338">
    <property type="component" value="Unassembled WGS sequence"/>
</dbReference>
<dbReference type="RefSeq" id="WP_004496867.1">
    <property type="nucleotide sequence ID" value="NZ_AFLV02000058.1"/>
</dbReference>
<accession>A0A828YXE5</accession>
<comment type="caution">
    <text evidence="1">The sequence shown here is derived from an EMBL/GenBank/DDBJ whole genome shotgun (WGS) entry which is preliminary data.</text>
</comment>